<dbReference type="AlphaFoldDB" id="B8GTC5"/>
<dbReference type="Proteomes" id="UP000002383">
    <property type="component" value="Chromosome"/>
</dbReference>
<dbReference type="Pfam" id="PF00072">
    <property type="entry name" value="Response_reg"/>
    <property type="match status" value="1"/>
</dbReference>
<dbReference type="SMART" id="SM00471">
    <property type="entry name" value="HDc"/>
    <property type="match status" value="1"/>
</dbReference>
<dbReference type="PANTHER" id="PTHR45228:SF1">
    <property type="entry name" value="CYCLIC DI-GMP PHOSPHODIESTERASE TM_0186"/>
    <property type="match status" value="1"/>
</dbReference>
<dbReference type="KEGG" id="tgr:Tgr7_0081"/>
<dbReference type="PANTHER" id="PTHR45228">
    <property type="entry name" value="CYCLIC DI-GMP PHOSPHODIESTERASE TM_0186-RELATED"/>
    <property type="match status" value="1"/>
</dbReference>
<dbReference type="Gene3D" id="3.40.50.2300">
    <property type="match status" value="1"/>
</dbReference>
<evidence type="ECO:0000259" key="3">
    <source>
        <dbReference type="PROSITE" id="PS51831"/>
    </source>
</evidence>
<keyword evidence="6" id="KW-1185">Reference proteome</keyword>
<reference evidence="5 6" key="1">
    <citation type="journal article" date="2011" name="Stand. Genomic Sci.">
        <title>Complete genome sequence of 'Thioalkalivibrio sulfidophilus' HL-EbGr7.</title>
        <authorList>
            <person name="Muyzer G."/>
            <person name="Sorokin D.Y."/>
            <person name="Mavromatis K."/>
            <person name="Lapidus A."/>
            <person name="Clum A."/>
            <person name="Ivanova N."/>
            <person name="Pati A."/>
            <person name="d'Haeseleer P."/>
            <person name="Woyke T."/>
            <person name="Kyrpides N.C."/>
        </authorList>
    </citation>
    <scope>NUCLEOTIDE SEQUENCE [LARGE SCALE GENOMIC DNA]</scope>
    <source>
        <strain evidence="5 6">HL-EbGR7</strain>
    </source>
</reference>
<organism evidence="5 6">
    <name type="scientific">Thioalkalivibrio sulfidiphilus (strain HL-EbGR7)</name>
    <dbReference type="NCBI Taxonomy" id="396588"/>
    <lineage>
        <taxon>Bacteria</taxon>
        <taxon>Pseudomonadati</taxon>
        <taxon>Pseudomonadota</taxon>
        <taxon>Gammaproteobacteria</taxon>
        <taxon>Chromatiales</taxon>
        <taxon>Ectothiorhodospiraceae</taxon>
        <taxon>Thioalkalivibrio</taxon>
    </lineage>
</organism>
<dbReference type="STRING" id="396588.Tgr7_0081"/>
<proteinExistence type="predicted"/>
<dbReference type="InterPro" id="IPR006674">
    <property type="entry name" value="HD_domain"/>
</dbReference>
<dbReference type="SUPFAM" id="SSF52172">
    <property type="entry name" value="CheY-like"/>
    <property type="match status" value="1"/>
</dbReference>
<gene>
    <name evidence="5" type="ordered locus">Tgr7_0081</name>
</gene>
<feature type="domain" description="Response regulatory" evidence="2">
    <location>
        <begin position="55"/>
        <end position="173"/>
    </location>
</feature>
<name>B8GTC5_THISH</name>
<dbReference type="InterPro" id="IPR052020">
    <property type="entry name" value="Cyclic_di-GMP/3'3'-cGAMP_PDE"/>
</dbReference>
<sequence>MVFMNELHSSDPRKAQVISMAREAARRRTAPAQWRSGHAEGEGEYEYTPPAARMRLVIVDDQSTGRRILRELLQDVGQGVEIVDYAAPQDALLDVRENLPDLIVTDYRMPGMNGTQLIRAVRALPGGADVPIVVVTVLEDRNVRYEALEAGATDFLSRPLDPVECRVRCRNLLQLRRQGRLVRKRAQWLEQRVLAATQEVIKRERETLFRLAKAGEYRDEGTGNHVLRMARYARCVAEALGLDEVLCETIELAAPMHDIGKIGVPDHILLKPGELTPDEREIMMRHASIGHQILMESDSRYIQMGAVIALSHHERWDGAGYPQGLAGEAIPLPARIVAVADVYDALRSDRPYKSAWNRDAACDFLRDEAGRRFDPTVVAAFLSCFERICQVEDSLRDTT</sequence>
<evidence type="ECO:0000313" key="5">
    <source>
        <dbReference type="EMBL" id="ACL71185.1"/>
    </source>
</evidence>
<feature type="domain" description="HD" evidence="3">
    <location>
        <begin position="222"/>
        <end position="346"/>
    </location>
</feature>
<dbReference type="SUPFAM" id="SSF109604">
    <property type="entry name" value="HD-domain/PDEase-like"/>
    <property type="match status" value="1"/>
</dbReference>
<dbReference type="InterPro" id="IPR003607">
    <property type="entry name" value="HD/PDEase_dom"/>
</dbReference>
<keyword evidence="1" id="KW-0597">Phosphoprotein</keyword>
<dbReference type="InterPro" id="IPR037522">
    <property type="entry name" value="HD_GYP_dom"/>
</dbReference>
<dbReference type="GO" id="GO:0008081">
    <property type="term" value="F:phosphoric diester hydrolase activity"/>
    <property type="evidence" value="ECO:0007669"/>
    <property type="project" value="UniProtKB-ARBA"/>
</dbReference>
<dbReference type="eggNOG" id="COG3437">
    <property type="taxonomic scope" value="Bacteria"/>
</dbReference>
<dbReference type="Gene3D" id="1.10.3210.10">
    <property type="entry name" value="Hypothetical protein af1432"/>
    <property type="match status" value="1"/>
</dbReference>
<dbReference type="Pfam" id="PF13487">
    <property type="entry name" value="HD_5"/>
    <property type="match status" value="1"/>
</dbReference>
<accession>B8GTC5</accession>
<evidence type="ECO:0000259" key="4">
    <source>
        <dbReference type="PROSITE" id="PS51832"/>
    </source>
</evidence>
<dbReference type="GO" id="GO:0000160">
    <property type="term" value="P:phosphorelay signal transduction system"/>
    <property type="evidence" value="ECO:0007669"/>
    <property type="project" value="InterPro"/>
</dbReference>
<feature type="modified residue" description="4-aspartylphosphate" evidence="1">
    <location>
        <position position="106"/>
    </location>
</feature>
<dbReference type="InterPro" id="IPR001789">
    <property type="entry name" value="Sig_transdc_resp-reg_receiver"/>
</dbReference>
<feature type="domain" description="HD-GYP" evidence="4">
    <location>
        <begin position="200"/>
        <end position="397"/>
    </location>
</feature>
<dbReference type="EMBL" id="CP001339">
    <property type="protein sequence ID" value="ACL71185.1"/>
    <property type="molecule type" value="Genomic_DNA"/>
</dbReference>
<dbReference type="CDD" id="cd00077">
    <property type="entry name" value="HDc"/>
    <property type="match status" value="1"/>
</dbReference>
<protein>
    <submittedName>
        <fullName evidence="5">Two component transcriptional regulator, AraC family</fullName>
    </submittedName>
</protein>
<dbReference type="PROSITE" id="PS51832">
    <property type="entry name" value="HD_GYP"/>
    <property type="match status" value="1"/>
</dbReference>
<dbReference type="PROSITE" id="PS50110">
    <property type="entry name" value="RESPONSE_REGULATORY"/>
    <property type="match status" value="1"/>
</dbReference>
<evidence type="ECO:0000313" key="6">
    <source>
        <dbReference type="Proteomes" id="UP000002383"/>
    </source>
</evidence>
<evidence type="ECO:0000256" key="1">
    <source>
        <dbReference type="PROSITE-ProRule" id="PRU00169"/>
    </source>
</evidence>
<evidence type="ECO:0000259" key="2">
    <source>
        <dbReference type="PROSITE" id="PS50110"/>
    </source>
</evidence>
<dbReference type="HOGENOM" id="CLU_000445_92_10_6"/>
<dbReference type="PROSITE" id="PS51831">
    <property type="entry name" value="HD"/>
    <property type="match status" value="1"/>
</dbReference>
<dbReference type="CDD" id="cd17551">
    <property type="entry name" value="REC_RpfG-like"/>
    <property type="match status" value="1"/>
</dbReference>
<dbReference type="InterPro" id="IPR011006">
    <property type="entry name" value="CheY-like_superfamily"/>
</dbReference>
<dbReference type="SMART" id="SM00448">
    <property type="entry name" value="REC"/>
    <property type="match status" value="1"/>
</dbReference>